<protein>
    <submittedName>
        <fullName evidence="2">Uncharacterized protein</fullName>
    </submittedName>
</protein>
<comment type="caution">
    <text evidence="2">The sequence shown here is derived from an EMBL/GenBank/DDBJ whole genome shotgun (WGS) entry which is preliminary data.</text>
</comment>
<dbReference type="InParanoid" id="A0A286UM51"/>
<accession>A0A286UM51</accession>
<evidence type="ECO:0000313" key="2">
    <source>
        <dbReference type="EMBL" id="PAV20619.1"/>
    </source>
</evidence>
<dbReference type="OrthoDB" id="3268975at2759"/>
<dbReference type="AlphaFoldDB" id="A0A286UM51"/>
<organism evidence="2 3">
    <name type="scientific">Pyrrhoderma noxium</name>
    <dbReference type="NCBI Taxonomy" id="2282107"/>
    <lineage>
        <taxon>Eukaryota</taxon>
        <taxon>Fungi</taxon>
        <taxon>Dikarya</taxon>
        <taxon>Basidiomycota</taxon>
        <taxon>Agaricomycotina</taxon>
        <taxon>Agaricomycetes</taxon>
        <taxon>Hymenochaetales</taxon>
        <taxon>Hymenochaetaceae</taxon>
        <taxon>Pyrrhoderma</taxon>
    </lineage>
</organism>
<reference evidence="2 3" key="1">
    <citation type="journal article" date="2017" name="Mol. Ecol.">
        <title>Comparative and population genomic landscape of Phellinus noxius: A hypervariable fungus causing root rot in trees.</title>
        <authorList>
            <person name="Chung C.L."/>
            <person name="Lee T.J."/>
            <person name="Akiba M."/>
            <person name="Lee H.H."/>
            <person name="Kuo T.H."/>
            <person name="Liu D."/>
            <person name="Ke H.M."/>
            <person name="Yokoi T."/>
            <person name="Roa M.B."/>
            <person name="Lu M.J."/>
            <person name="Chang Y.Y."/>
            <person name="Ann P.J."/>
            <person name="Tsai J.N."/>
            <person name="Chen C.Y."/>
            <person name="Tzean S.S."/>
            <person name="Ota Y."/>
            <person name="Hattori T."/>
            <person name="Sahashi N."/>
            <person name="Liou R.F."/>
            <person name="Kikuchi T."/>
            <person name="Tsai I.J."/>
        </authorList>
    </citation>
    <scope>NUCLEOTIDE SEQUENCE [LARGE SCALE GENOMIC DNA]</scope>
    <source>
        <strain evidence="2 3">FFPRI411160</strain>
    </source>
</reference>
<sequence length="405" mass="45577">MGSGDIFIPLSSFLQRYDANKYEWEVPDYCSKTSFLWSRPDLLRPETSDSFSVEMKEDTLSDMSISTLSDMSISVSSVSSSAKEDYETCSLQLGMHNGNTASTGLRSFSHDLESRMQRPVSATIRKDEDDNEAYIKIIEWLTSLFVCVASSVLEYSTCLDDANESSMAVSRDRFDKERPAPSDPLVLEVTSGGSLEDLFLPAVPLVKLNRGFSRELKFYDKASKLSFAPDPIRMHPENDPENPELPTTAKQVCMWGRRLERIPKVRISGQKEAVYCFDSRKQRTKQALTKVIPSTISSASAAKQPTQIFYRSRPLHMQHPKATNASQVLSTYTPPDAIKITQRHVLLQNVKPVHFDSRDTHSKASVQQRVPFSSQTNSSITHTGKILAEEKSSFFVKKFTGRPFI</sequence>
<feature type="compositionally biased region" description="Polar residues" evidence="1">
    <location>
        <begin position="363"/>
        <end position="378"/>
    </location>
</feature>
<dbReference type="EMBL" id="NBII01000003">
    <property type="protein sequence ID" value="PAV20619.1"/>
    <property type="molecule type" value="Genomic_DNA"/>
</dbReference>
<feature type="region of interest" description="Disordered" evidence="1">
    <location>
        <begin position="358"/>
        <end position="378"/>
    </location>
</feature>
<keyword evidence="3" id="KW-1185">Reference proteome</keyword>
<name>A0A286UM51_9AGAM</name>
<proteinExistence type="predicted"/>
<gene>
    <name evidence="2" type="ORF">PNOK_0324600</name>
</gene>
<evidence type="ECO:0000256" key="1">
    <source>
        <dbReference type="SAM" id="MobiDB-lite"/>
    </source>
</evidence>
<evidence type="ECO:0000313" key="3">
    <source>
        <dbReference type="Proteomes" id="UP000217199"/>
    </source>
</evidence>
<dbReference type="Proteomes" id="UP000217199">
    <property type="component" value="Unassembled WGS sequence"/>
</dbReference>